<comment type="caution">
    <text evidence="13">The sequence shown here is derived from an EMBL/GenBank/DDBJ whole genome shotgun (WGS) entry which is preliminary data.</text>
</comment>
<dbReference type="AlphaFoldDB" id="A0A210QES0"/>
<keyword evidence="7" id="KW-0449">Lipoprotein</keyword>
<evidence type="ECO:0000256" key="10">
    <source>
        <dbReference type="RuleBase" id="RU079119"/>
    </source>
</evidence>
<keyword evidence="2 10" id="KW-0808">Transferase</keyword>
<dbReference type="GO" id="GO:0006612">
    <property type="term" value="P:protein targeting to membrane"/>
    <property type="evidence" value="ECO:0007669"/>
    <property type="project" value="TreeGrafter"/>
</dbReference>
<feature type="transmembrane region" description="Helical" evidence="10">
    <location>
        <begin position="71"/>
        <end position="88"/>
    </location>
</feature>
<accession>A0A210QES0</accession>
<evidence type="ECO:0000259" key="12">
    <source>
        <dbReference type="Pfam" id="PF01529"/>
    </source>
</evidence>
<evidence type="ECO:0000256" key="4">
    <source>
        <dbReference type="ARBA" id="ARBA00022989"/>
    </source>
</evidence>
<evidence type="ECO:0000313" key="13">
    <source>
        <dbReference type="EMBL" id="OWF47250.1"/>
    </source>
</evidence>
<comment type="catalytic activity">
    <reaction evidence="9 10">
        <text>L-cysteinyl-[protein] + hexadecanoyl-CoA = S-hexadecanoyl-L-cysteinyl-[protein] + CoA</text>
        <dbReference type="Rhea" id="RHEA:36683"/>
        <dbReference type="Rhea" id="RHEA-COMP:10131"/>
        <dbReference type="Rhea" id="RHEA-COMP:11032"/>
        <dbReference type="ChEBI" id="CHEBI:29950"/>
        <dbReference type="ChEBI" id="CHEBI:57287"/>
        <dbReference type="ChEBI" id="CHEBI:57379"/>
        <dbReference type="ChEBI" id="CHEBI:74151"/>
        <dbReference type="EC" id="2.3.1.225"/>
    </reaction>
</comment>
<dbReference type="GO" id="GO:0005794">
    <property type="term" value="C:Golgi apparatus"/>
    <property type="evidence" value="ECO:0007669"/>
    <property type="project" value="TreeGrafter"/>
</dbReference>
<keyword evidence="4 10" id="KW-1133">Transmembrane helix</keyword>
<sequence length="364" mass="41851">MDFLVLMTIYVTVFGVCVLLYVYGDSPALANGAIGRLRHVLMEIVTFVIPQRFTDAAHEKLYNVLHTRNQVLQFVFAAIVLLGHAVWVKDMLPILYMSDPNANHTLMPMVVVFTNLFFFHKSCSSDPGEINPAKQELYSQVYKFDMRLYLPNRICSTCDLPKPARSKHCNICNRCVHRFDHHCVWTNNDVGGLNHRYFLLFLLTLVGMAIEGVVVGGWSLWLYTRNSRLLEARVLMDDGETMPVNVFVVFQHLFLQYPRLVFLVVALVVLIPMIGSFAIYHTFLVLTNQTTNERYKTPAAENLQDEKSISKRTNKSSSQKLNRKSNKTPAIDQVHGSHRPYHRGILKNVQEVFFLDNLKRSKQR</sequence>
<feature type="transmembrane region" description="Helical" evidence="10">
    <location>
        <begin position="5"/>
        <end position="23"/>
    </location>
</feature>
<evidence type="ECO:0000256" key="11">
    <source>
        <dbReference type="SAM" id="MobiDB-lite"/>
    </source>
</evidence>
<evidence type="ECO:0000256" key="3">
    <source>
        <dbReference type="ARBA" id="ARBA00022692"/>
    </source>
</evidence>
<comment type="domain">
    <text evidence="10">The DHHC domain is required for palmitoyltransferase activity.</text>
</comment>
<feature type="transmembrane region" description="Helical" evidence="10">
    <location>
        <begin position="260"/>
        <end position="286"/>
    </location>
</feature>
<evidence type="ECO:0000256" key="9">
    <source>
        <dbReference type="ARBA" id="ARBA00048048"/>
    </source>
</evidence>
<dbReference type="PANTHER" id="PTHR22883:SF43">
    <property type="entry name" value="PALMITOYLTRANSFERASE APP"/>
    <property type="match status" value="1"/>
</dbReference>
<keyword evidence="3 10" id="KW-0812">Transmembrane</keyword>
<dbReference type="Pfam" id="PF01529">
    <property type="entry name" value="DHHC"/>
    <property type="match status" value="1"/>
</dbReference>
<organism evidence="13 14">
    <name type="scientific">Mizuhopecten yessoensis</name>
    <name type="common">Japanese scallop</name>
    <name type="synonym">Patinopecten yessoensis</name>
    <dbReference type="NCBI Taxonomy" id="6573"/>
    <lineage>
        <taxon>Eukaryota</taxon>
        <taxon>Metazoa</taxon>
        <taxon>Spiralia</taxon>
        <taxon>Lophotrochozoa</taxon>
        <taxon>Mollusca</taxon>
        <taxon>Bivalvia</taxon>
        <taxon>Autobranchia</taxon>
        <taxon>Pteriomorphia</taxon>
        <taxon>Pectinida</taxon>
        <taxon>Pectinoidea</taxon>
        <taxon>Pectinidae</taxon>
        <taxon>Mizuhopecten</taxon>
    </lineage>
</organism>
<evidence type="ECO:0000256" key="5">
    <source>
        <dbReference type="ARBA" id="ARBA00023136"/>
    </source>
</evidence>
<name>A0A210QES0_MIZYE</name>
<gene>
    <name evidence="13" type="ORF">KP79_PYT05864</name>
</gene>
<evidence type="ECO:0000256" key="2">
    <source>
        <dbReference type="ARBA" id="ARBA00022679"/>
    </source>
</evidence>
<dbReference type="GO" id="GO:0019706">
    <property type="term" value="F:protein-cysteine S-palmitoyltransferase activity"/>
    <property type="evidence" value="ECO:0007669"/>
    <property type="project" value="UniProtKB-EC"/>
</dbReference>
<feature type="region of interest" description="Disordered" evidence="11">
    <location>
        <begin position="297"/>
        <end position="334"/>
    </location>
</feature>
<comment type="similarity">
    <text evidence="10">Belongs to the DHHC palmitoyltransferase family.</text>
</comment>
<dbReference type="OrthoDB" id="331948at2759"/>
<evidence type="ECO:0000256" key="1">
    <source>
        <dbReference type="ARBA" id="ARBA00004127"/>
    </source>
</evidence>
<evidence type="ECO:0000256" key="6">
    <source>
        <dbReference type="ARBA" id="ARBA00023139"/>
    </source>
</evidence>
<feature type="domain" description="Palmitoyltransferase DHHC" evidence="12">
    <location>
        <begin position="152"/>
        <end position="296"/>
    </location>
</feature>
<keyword evidence="5 10" id="KW-0472">Membrane</keyword>
<reference evidence="13 14" key="1">
    <citation type="journal article" date="2017" name="Nat. Ecol. Evol.">
        <title>Scallop genome provides insights into evolution of bilaterian karyotype and development.</title>
        <authorList>
            <person name="Wang S."/>
            <person name="Zhang J."/>
            <person name="Jiao W."/>
            <person name="Li J."/>
            <person name="Xun X."/>
            <person name="Sun Y."/>
            <person name="Guo X."/>
            <person name="Huan P."/>
            <person name="Dong B."/>
            <person name="Zhang L."/>
            <person name="Hu X."/>
            <person name="Sun X."/>
            <person name="Wang J."/>
            <person name="Zhao C."/>
            <person name="Wang Y."/>
            <person name="Wang D."/>
            <person name="Huang X."/>
            <person name="Wang R."/>
            <person name="Lv J."/>
            <person name="Li Y."/>
            <person name="Zhang Z."/>
            <person name="Liu B."/>
            <person name="Lu W."/>
            <person name="Hui Y."/>
            <person name="Liang J."/>
            <person name="Zhou Z."/>
            <person name="Hou R."/>
            <person name="Li X."/>
            <person name="Liu Y."/>
            <person name="Li H."/>
            <person name="Ning X."/>
            <person name="Lin Y."/>
            <person name="Zhao L."/>
            <person name="Xing Q."/>
            <person name="Dou J."/>
            <person name="Li Y."/>
            <person name="Mao J."/>
            <person name="Guo H."/>
            <person name="Dou H."/>
            <person name="Li T."/>
            <person name="Mu C."/>
            <person name="Jiang W."/>
            <person name="Fu Q."/>
            <person name="Fu X."/>
            <person name="Miao Y."/>
            <person name="Liu J."/>
            <person name="Yu Q."/>
            <person name="Li R."/>
            <person name="Liao H."/>
            <person name="Li X."/>
            <person name="Kong Y."/>
            <person name="Jiang Z."/>
            <person name="Chourrout D."/>
            <person name="Li R."/>
            <person name="Bao Z."/>
        </authorList>
    </citation>
    <scope>NUCLEOTIDE SEQUENCE [LARGE SCALE GENOMIC DNA]</scope>
    <source>
        <strain evidence="13 14">PY_sf001</strain>
    </source>
</reference>
<protein>
    <recommendedName>
        <fullName evidence="10">Palmitoyltransferase</fullName>
        <ecNumber evidence="10">2.3.1.225</ecNumber>
    </recommendedName>
</protein>
<keyword evidence="6" id="KW-0564">Palmitate</keyword>
<keyword evidence="8 10" id="KW-0012">Acyltransferase</keyword>
<dbReference type="GO" id="GO:0005783">
    <property type="term" value="C:endoplasmic reticulum"/>
    <property type="evidence" value="ECO:0007669"/>
    <property type="project" value="TreeGrafter"/>
</dbReference>
<dbReference type="STRING" id="6573.A0A210QES0"/>
<evidence type="ECO:0000256" key="8">
    <source>
        <dbReference type="ARBA" id="ARBA00023315"/>
    </source>
</evidence>
<proteinExistence type="inferred from homology"/>
<dbReference type="Proteomes" id="UP000242188">
    <property type="component" value="Unassembled WGS sequence"/>
</dbReference>
<evidence type="ECO:0000256" key="7">
    <source>
        <dbReference type="ARBA" id="ARBA00023288"/>
    </source>
</evidence>
<evidence type="ECO:0000313" key="14">
    <source>
        <dbReference type="Proteomes" id="UP000242188"/>
    </source>
</evidence>
<dbReference type="InterPro" id="IPR001594">
    <property type="entry name" value="Palmitoyltrfase_DHHC"/>
</dbReference>
<comment type="subcellular location">
    <subcellularLocation>
        <location evidence="1">Endomembrane system</location>
        <topology evidence="1">Multi-pass membrane protein</topology>
    </subcellularLocation>
</comment>
<dbReference type="EMBL" id="NEDP02003971">
    <property type="protein sequence ID" value="OWF47250.1"/>
    <property type="molecule type" value="Genomic_DNA"/>
</dbReference>
<dbReference type="InterPro" id="IPR039859">
    <property type="entry name" value="PFA4/ZDH16/20/ERF2-like"/>
</dbReference>
<keyword evidence="14" id="KW-1185">Reference proteome</keyword>
<feature type="transmembrane region" description="Helical" evidence="10">
    <location>
        <begin position="197"/>
        <end position="221"/>
    </location>
</feature>
<dbReference type="PROSITE" id="PS50216">
    <property type="entry name" value="DHHC"/>
    <property type="match status" value="1"/>
</dbReference>
<dbReference type="PANTHER" id="PTHR22883">
    <property type="entry name" value="ZINC FINGER DHHC DOMAIN CONTAINING PROTEIN"/>
    <property type="match status" value="1"/>
</dbReference>
<dbReference type="EC" id="2.3.1.225" evidence="10"/>